<dbReference type="GO" id="GO:2000369">
    <property type="term" value="P:regulation of clathrin-dependent endocytosis"/>
    <property type="evidence" value="ECO:0007669"/>
    <property type="project" value="TreeGrafter"/>
</dbReference>
<dbReference type="SUPFAM" id="SSF56112">
    <property type="entry name" value="Protein kinase-like (PK-like)"/>
    <property type="match status" value="1"/>
</dbReference>
<sequence>TYVLQIAFTRGVSRIFKNALVRASAISTRRSVALSPLGILKMRKIFGKQHAAAGSAEKDCKGQVVTVGGISVTIEGKIAEGGFSYVYLVRCQNTGRLMALKRQFVNEPRLLEACRLEAEIMRTLGDHPNIVTYIASSIQPIGDGIQEYLLLTKYYRVSVLQVMNVHLKDGNYLSCKEVLNIFCSVCFAVARLHQRQLPIIHRDLKVENVLIDEDGTCVLCDFGSSTTRVLSLATDPLNMIEEEIARFTTLSYRSPEMVDLYLRRPITTKSDIWALGVMLYKLCYFTLPFRDSAFAIQNAAFTFPSEPAYAVNLQPLISYMLNADCNARPDIFQVTYFACSLAGRPCPVPNVYKVPLPDVNSCKARFQDRGQTSSELHATCVGGVVLFPFTIHCHFLRRTSLHEPSTSAVTTVTPRQRPKAVPFVPNVPIVTVSSKATNTVTESTAVDNSASSSSVYELGNNDTVTCQLSPSASSERGSHGGGHRRNTSDPFAVSDVVNRISAFRPYRSERQVSEVGSTDRNNPFDIDDVCFGYRFDELPRCKGSANSTLSVKKSHDSLTVEVGGKNPFNAAPFELQSDRREGSITLRHSVGRWRRYKKLINAEDGEPSAHLPSGRSELTRDYGSADSVGSASDLRERMAVSTSSSSEYEDNASTMDKDVPLEPSTETDEPVNLEPESCEPEVLGRKPLLADDSEADDTEFFEILPQSMTDFVDNPNRPLKADTTAADNGGTLCGNVFSMAPFVCRANKVGRVQGTRSLDRSLLRVRRTGRTLDDIDDDDRHLIKPAMKSFVFEHAAHCDQGKRPILVDVNAINRIMMTGKALSAPMLGHRLGTARSLAGIFKNRMAPKANREDASLKMKCSTLFNIE</sequence>
<dbReference type="PROSITE" id="PS50011">
    <property type="entry name" value="PROTEIN_KINASE_DOM"/>
    <property type="match status" value="1"/>
</dbReference>
<keyword evidence="5" id="KW-0418">Kinase</keyword>
<evidence type="ECO:0000256" key="3">
    <source>
        <dbReference type="ARBA" id="ARBA00022679"/>
    </source>
</evidence>
<dbReference type="Gene3D" id="1.10.510.10">
    <property type="entry name" value="Transferase(Phosphotransferase) domain 1"/>
    <property type="match status" value="1"/>
</dbReference>
<dbReference type="PANTHER" id="PTHR22967">
    <property type="entry name" value="SERINE/THREONINE PROTEIN KINASE"/>
    <property type="match status" value="1"/>
</dbReference>
<dbReference type="GO" id="GO:0005737">
    <property type="term" value="C:cytoplasm"/>
    <property type="evidence" value="ECO:0007669"/>
    <property type="project" value="TreeGrafter"/>
</dbReference>
<evidence type="ECO:0000313" key="11">
    <source>
        <dbReference type="EMBL" id="KFD65951.1"/>
    </source>
</evidence>
<comment type="catalytic activity">
    <reaction evidence="8">
        <text>L-seryl-[protein] + ATP = O-phospho-L-seryl-[protein] + ADP + H(+)</text>
        <dbReference type="Rhea" id="RHEA:17989"/>
        <dbReference type="Rhea" id="RHEA-COMP:9863"/>
        <dbReference type="Rhea" id="RHEA-COMP:11604"/>
        <dbReference type="ChEBI" id="CHEBI:15378"/>
        <dbReference type="ChEBI" id="CHEBI:29999"/>
        <dbReference type="ChEBI" id="CHEBI:30616"/>
        <dbReference type="ChEBI" id="CHEBI:83421"/>
        <dbReference type="ChEBI" id="CHEBI:456216"/>
        <dbReference type="EC" id="2.7.11.1"/>
    </reaction>
</comment>
<evidence type="ECO:0000256" key="2">
    <source>
        <dbReference type="ARBA" id="ARBA00022527"/>
    </source>
</evidence>
<dbReference type="GO" id="GO:0005524">
    <property type="term" value="F:ATP binding"/>
    <property type="evidence" value="ECO:0007669"/>
    <property type="project" value="UniProtKB-KW"/>
</dbReference>
<keyword evidence="3" id="KW-0808">Transferase</keyword>
<evidence type="ECO:0000259" key="10">
    <source>
        <dbReference type="PROSITE" id="PS50011"/>
    </source>
</evidence>
<dbReference type="GO" id="GO:0045747">
    <property type="term" value="P:positive regulation of Notch signaling pathway"/>
    <property type="evidence" value="ECO:0007669"/>
    <property type="project" value="TreeGrafter"/>
</dbReference>
<keyword evidence="2" id="KW-0723">Serine/threonine-protein kinase</keyword>
<evidence type="ECO:0000256" key="7">
    <source>
        <dbReference type="ARBA" id="ARBA00047899"/>
    </source>
</evidence>
<evidence type="ECO:0000256" key="5">
    <source>
        <dbReference type="ARBA" id="ARBA00022777"/>
    </source>
</evidence>
<dbReference type="AlphaFoldDB" id="A0A085N905"/>
<feature type="compositionally biased region" description="Acidic residues" evidence="9">
    <location>
        <begin position="665"/>
        <end position="679"/>
    </location>
</feature>
<evidence type="ECO:0000256" key="8">
    <source>
        <dbReference type="ARBA" id="ARBA00048679"/>
    </source>
</evidence>
<dbReference type="Proteomes" id="UP000030758">
    <property type="component" value="Unassembled WGS sequence"/>
</dbReference>
<proteinExistence type="predicted"/>
<dbReference type="Pfam" id="PF00069">
    <property type="entry name" value="Pkinase"/>
    <property type="match status" value="1"/>
</dbReference>
<dbReference type="InterPro" id="IPR011009">
    <property type="entry name" value="Kinase-like_dom_sf"/>
</dbReference>
<dbReference type="SMART" id="SM00220">
    <property type="entry name" value="S_TKc"/>
    <property type="match status" value="1"/>
</dbReference>
<feature type="region of interest" description="Disordered" evidence="9">
    <location>
        <begin position="604"/>
        <end position="680"/>
    </location>
</feature>
<evidence type="ECO:0000256" key="6">
    <source>
        <dbReference type="ARBA" id="ARBA00022840"/>
    </source>
</evidence>
<comment type="catalytic activity">
    <reaction evidence="7">
        <text>L-threonyl-[protein] + ATP = O-phospho-L-threonyl-[protein] + ADP + H(+)</text>
        <dbReference type="Rhea" id="RHEA:46608"/>
        <dbReference type="Rhea" id="RHEA-COMP:11060"/>
        <dbReference type="Rhea" id="RHEA-COMP:11605"/>
        <dbReference type="ChEBI" id="CHEBI:15378"/>
        <dbReference type="ChEBI" id="CHEBI:30013"/>
        <dbReference type="ChEBI" id="CHEBI:30616"/>
        <dbReference type="ChEBI" id="CHEBI:61977"/>
        <dbReference type="ChEBI" id="CHEBI:456216"/>
        <dbReference type="EC" id="2.7.11.1"/>
    </reaction>
</comment>
<dbReference type="InterPro" id="IPR008271">
    <property type="entry name" value="Ser/Thr_kinase_AS"/>
</dbReference>
<keyword evidence="6" id="KW-0067">ATP-binding</keyword>
<accession>A0A085N905</accession>
<dbReference type="PROSITE" id="PS00108">
    <property type="entry name" value="PROTEIN_KINASE_ST"/>
    <property type="match status" value="1"/>
</dbReference>
<dbReference type="PANTHER" id="PTHR22967:SF57">
    <property type="entry name" value="AUXILIN, ISOFORM A-RELATED"/>
    <property type="match status" value="1"/>
</dbReference>
<keyword evidence="4" id="KW-0547">Nucleotide-binding</keyword>
<dbReference type="EC" id="2.7.11.1" evidence="1"/>
<evidence type="ECO:0000256" key="1">
    <source>
        <dbReference type="ARBA" id="ARBA00012513"/>
    </source>
</evidence>
<feature type="domain" description="Protein kinase" evidence="10">
    <location>
        <begin position="72"/>
        <end position="338"/>
    </location>
</feature>
<organism evidence="11">
    <name type="scientific">Trichuris suis</name>
    <name type="common">pig whipworm</name>
    <dbReference type="NCBI Taxonomy" id="68888"/>
    <lineage>
        <taxon>Eukaryota</taxon>
        <taxon>Metazoa</taxon>
        <taxon>Ecdysozoa</taxon>
        <taxon>Nematoda</taxon>
        <taxon>Enoplea</taxon>
        <taxon>Dorylaimia</taxon>
        <taxon>Trichinellida</taxon>
        <taxon>Trichuridae</taxon>
        <taxon>Trichuris</taxon>
    </lineage>
</organism>
<dbReference type="GO" id="GO:0035612">
    <property type="term" value="F:AP-2 adaptor complex binding"/>
    <property type="evidence" value="ECO:0007669"/>
    <property type="project" value="TreeGrafter"/>
</dbReference>
<name>A0A085N905_9BILA</name>
<gene>
    <name evidence="11" type="ORF">M514_03893</name>
</gene>
<feature type="region of interest" description="Disordered" evidence="9">
    <location>
        <begin position="466"/>
        <end position="491"/>
    </location>
</feature>
<dbReference type="InterPro" id="IPR000719">
    <property type="entry name" value="Prot_kinase_dom"/>
</dbReference>
<feature type="non-terminal residue" evidence="11">
    <location>
        <position position="1"/>
    </location>
</feature>
<evidence type="ECO:0000256" key="4">
    <source>
        <dbReference type="ARBA" id="ARBA00022741"/>
    </source>
</evidence>
<protein>
    <recommendedName>
        <fullName evidence="1">non-specific serine/threonine protein kinase</fullName>
        <ecNumber evidence="1">2.7.11.1</ecNumber>
    </recommendedName>
</protein>
<dbReference type="EMBL" id="KL367530">
    <property type="protein sequence ID" value="KFD65951.1"/>
    <property type="molecule type" value="Genomic_DNA"/>
</dbReference>
<dbReference type="GO" id="GO:0004674">
    <property type="term" value="F:protein serine/threonine kinase activity"/>
    <property type="evidence" value="ECO:0007669"/>
    <property type="project" value="UniProtKB-KW"/>
</dbReference>
<evidence type="ECO:0000256" key="9">
    <source>
        <dbReference type="SAM" id="MobiDB-lite"/>
    </source>
</evidence>
<reference evidence="11" key="1">
    <citation type="journal article" date="2014" name="Nat. Genet.">
        <title>Genome and transcriptome of the porcine whipworm Trichuris suis.</title>
        <authorList>
            <person name="Jex A.R."/>
            <person name="Nejsum P."/>
            <person name="Schwarz E.M."/>
            <person name="Hu L."/>
            <person name="Young N.D."/>
            <person name="Hall R.S."/>
            <person name="Korhonen P.K."/>
            <person name="Liao S."/>
            <person name="Thamsborg S."/>
            <person name="Xia J."/>
            <person name="Xu P."/>
            <person name="Wang S."/>
            <person name="Scheerlinck J.P."/>
            <person name="Hofmann A."/>
            <person name="Sternberg P.W."/>
            <person name="Wang J."/>
            <person name="Gasser R.B."/>
        </authorList>
    </citation>
    <scope>NUCLEOTIDE SEQUENCE [LARGE SCALE GENOMIC DNA]</scope>
    <source>
        <strain evidence="11">DCEP-RM93F</strain>
    </source>
</reference>
<feature type="compositionally biased region" description="Polar residues" evidence="9">
    <location>
        <begin position="640"/>
        <end position="654"/>
    </location>
</feature>